<sequence length="88" mass="9094">MHSAQQNKMGWYIGGMAATVVTLTGGKDPLQSARGSCSKAAPAAPAASWRTTNTAADRLARSAGTSRGDYGYSGKRNPIPITRTAAPQ</sequence>
<reference evidence="2 3" key="1">
    <citation type="journal article" date="2019" name="Int. J. Syst. Evol. Microbiol.">
        <title>The Global Catalogue of Microorganisms (GCM) 10K type strain sequencing project: providing services to taxonomists for standard genome sequencing and annotation.</title>
        <authorList>
            <consortium name="The Broad Institute Genomics Platform"/>
            <consortium name="The Broad Institute Genome Sequencing Center for Infectious Disease"/>
            <person name="Wu L."/>
            <person name="Ma J."/>
        </authorList>
    </citation>
    <scope>NUCLEOTIDE SEQUENCE [LARGE SCALE GENOMIC DNA]</scope>
    <source>
        <strain evidence="2 3">JCM 11448</strain>
    </source>
</reference>
<accession>A0ABN1X7N0</accession>
<evidence type="ECO:0000256" key="1">
    <source>
        <dbReference type="SAM" id="MobiDB-lite"/>
    </source>
</evidence>
<name>A0ABN1X7N0_9ACTN</name>
<dbReference type="Proteomes" id="UP001500282">
    <property type="component" value="Unassembled WGS sequence"/>
</dbReference>
<protein>
    <submittedName>
        <fullName evidence="2">Uncharacterized protein</fullName>
    </submittedName>
</protein>
<evidence type="ECO:0000313" key="2">
    <source>
        <dbReference type="EMBL" id="GAA1290475.1"/>
    </source>
</evidence>
<keyword evidence="3" id="KW-1185">Reference proteome</keyword>
<gene>
    <name evidence="2" type="ORF">GCM10009579_63830</name>
</gene>
<proteinExistence type="predicted"/>
<dbReference type="EMBL" id="BAAAIH010000045">
    <property type="protein sequence ID" value="GAA1290475.1"/>
    <property type="molecule type" value="Genomic_DNA"/>
</dbReference>
<comment type="caution">
    <text evidence="2">The sequence shown here is derived from an EMBL/GenBank/DDBJ whole genome shotgun (WGS) entry which is preliminary data.</text>
</comment>
<feature type="region of interest" description="Disordered" evidence="1">
    <location>
        <begin position="28"/>
        <end position="88"/>
    </location>
</feature>
<organism evidence="2 3">
    <name type="scientific">Streptomyces javensis</name>
    <dbReference type="NCBI Taxonomy" id="114698"/>
    <lineage>
        <taxon>Bacteria</taxon>
        <taxon>Bacillati</taxon>
        <taxon>Actinomycetota</taxon>
        <taxon>Actinomycetes</taxon>
        <taxon>Kitasatosporales</taxon>
        <taxon>Streptomycetaceae</taxon>
        <taxon>Streptomyces</taxon>
        <taxon>Streptomyces violaceusniger group</taxon>
    </lineage>
</organism>
<evidence type="ECO:0000313" key="3">
    <source>
        <dbReference type="Proteomes" id="UP001500282"/>
    </source>
</evidence>